<evidence type="ECO:0000313" key="2">
    <source>
        <dbReference type="EMBL" id="KAF6407227.1"/>
    </source>
</evidence>
<protein>
    <recommendedName>
        <fullName evidence="1">RNase H type-1 domain-containing protein</fullName>
    </recommendedName>
</protein>
<comment type="caution">
    <text evidence="2">The sequence shown here is derived from an EMBL/GenBank/DDBJ whole genome shotgun (WGS) entry which is preliminary data.</text>
</comment>
<dbReference type="InterPro" id="IPR012337">
    <property type="entry name" value="RNaseH-like_sf"/>
</dbReference>
<proteinExistence type="predicted"/>
<evidence type="ECO:0000313" key="3">
    <source>
        <dbReference type="Proteomes" id="UP000550707"/>
    </source>
</evidence>
<feature type="domain" description="RNase H type-1" evidence="1">
    <location>
        <begin position="79"/>
        <end position="161"/>
    </location>
</feature>
<name>A0A7J8C8Q5_MOLMO</name>
<dbReference type="EMBL" id="JACASF010000021">
    <property type="protein sequence ID" value="KAF6407227.1"/>
    <property type="molecule type" value="Genomic_DNA"/>
</dbReference>
<dbReference type="InterPro" id="IPR036397">
    <property type="entry name" value="RNaseH_sf"/>
</dbReference>
<gene>
    <name evidence="2" type="ORF">HJG59_009897</name>
</gene>
<evidence type="ECO:0000259" key="1">
    <source>
        <dbReference type="PROSITE" id="PS50879"/>
    </source>
</evidence>
<organism evidence="2 3">
    <name type="scientific">Molossus molossus</name>
    <name type="common">Pallas' mastiff bat</name>
    <name type="synonym">Vespertilio molossus</name>
    <dbReference type="NCBI Taxonomy" id="27622"/>
    <lineage>
        <taxon>Eukaryota</taxon>
        <taxon>Metazoa</taxon>
        <taxon>Chordata</taxon>
        <taxon>Craniata</taxon>
        <taxon>Vertebrata</taxon>
        <taxon>Euteleostomi</taxon>
        <taxon>Mammalia</taxon>
        <taxon>Eutheria</taxon>
        <taxon>Laurasiatheria</taxon>
        <taxon>Chiroptera</taxon>
        <taxon>Yangochiroptera</taxon>
        <taxon>Molossidae</taxon>
        <taxon>Molossus</taxon>
    </lineage>
</organism>
<dbReference type="GO" id="GO:0003676">
    <property type="term" value="F:nucleic acid binding"/>
    <property type="evidence" value="ECO:0007669"/>
    <property type="project" value="InterPro"/>
</dbReference>
<dbReference type="AlphaFoldDB" id="A0A7J8C8Q5"/>
<dbReference type="Proteomes" id="UP000550707">
    <property type="component" value="Unassembled WGS sequence"/>
</dbReference>
<dbReference type="Gene3D" id="3.30.420.10">
    <property type="entry name" value="Ribonuclease H-like superfamily/Ribonuclease H"/>
    <property type="match status" value="1"/>
</dbReference>
<accession>A0A7J8C8Q5</accession>
<dbReference type="SUPFAM" id="SSF53098">
    <property type="entry name" value="Ribonuclease H-like"/>
    <property type="match status" value="1"/>
</dbReference>
<dbReference type="InParanoid" id="A0A7J8C8Q5"/>
<reference evidence="2 3" key="1">
    <citation type="journal article" date="2020" name="Nature">
        <title>Six reference-quality genomes reveal evolution of bat adaptations.</title>
        <authorList>
            <person name="Jebb D."/>
            <person name="Huang Z."/>
            <person name="Pippel M."/>
            <person name="Hughes G.M."/>
            <person name="Lavrichenko K."/>
            <person name="Devanna P."/>
            <person name="Winkler S."/>
            <person name="Jermiin L.S."/>
            <person name="Skirmuntt E.C."/>
            <person name="Katzourakis A."/>
            <person name="Burkitt-Gray L."/>
            <person name="Ray D.A."/>
            <person name="Sullivan K.A.M."/>
            <person name="Roscito J.G."/>
            <person name="Kirilenko B.M."/>
            <person name="Davalos L.M."/>
            <person name="Corthals A.P."/>
            <person name="Power M.L."/>
            <person name="Jones G."/>
            <person name="Ransome R.D."/>
            <person name="Dechmann D.K.N."/>
            <person name="Locatelli A.G."/>
            <person name="Puechmaille S.J."/>
            <person name="Fedrigo O."/>
            <person name="Jarvis E.D."/>
            <person name="Hiller M."/>
            <person name="Vernes S.C."/>
            <person name="Myers E.W."/>
            <person name="Teeling E.C."/>
        </authorList>
    </citation>
    <scope>NUCLEOTIDE SEQUENCE [LARGE SCALE GENOMIC DNA]</scope>
    <source>
        <strain evidence="2">MMolMol1</strain>
        <tissue evidence="2">Muscle</tissue>
    </source>
</reference>
<sequence length="161" mass="17690">MSNARVTQYQVLLLDSSRIQFLKTSALNPATLLPDDDPQAPLHDCSDILETLTNLRSDLTDNPLPTPEHGLYIWQQLHPGRGPICGSSGSHPRQGHLGQALGHGTSAKRAELIALSQSLRWAKGKSVNIYTDSRYAFATAHVHGPLPRKGTPNLRRETDQK</sequence>
<dbReference type="Pfam" id="PF00075">
    <property type="entry name" value="RNase_H"/>
    <property type="match status" value="1"/>
</dbReference>
<keyword evidence="3" id="KW-1185">Reference proteome</keyword>
<dbReference type="InterPro" id="IPR002156">
    <property type="entry name" value="RNaseH_domain"/>
</dbReference>
<dbReference type="GO" id="GO:0004523">
    <property type="term" value="F:RNA-DNA hybrid ribonuclease activity"/>
    <property type="evidence" value="ECO:0007669"/>
    <property type="project" value="InterPro"/>
</dbReference>
<dbReference type="PROSITE" id="PS50879">
    <property type="entry name" value="RNASE_H_1"/>
    <property type="match status" value="1"/>
</dbReference>